<dbReference type="EMBL" id="MN740940">
    <property type="protein sequence ID" value="QHU18877.1"/>
    <property type="molecule type" value="Genomic_DNA"/>
</dbReference>
<dbReference type="AlphaFoldDB" id="A0A6C0KQ73"/>
<proteinExistence type="predicted"/>
<reference evidence="1" key="1">
    <citation type="journal article" date="2020" name="Nature">
        <title>Giant virus diversity and host interactions through global metagenomics.</title>
        <authorList>
            <person name="Schulz F."/>
            <person name="Roux S."/>
            <person name="Paez-Espino D."/>
            <person name="Jungbluth S."/>
            <person name="Walsh D.A."/>
            <person name="Denef V.J."/>
            <person name="McMahon K.D."/>
            <person name="Konstantinidis K.T."/>
            <person name="Eloe-Fadrosh E.A."/>
            <person name="Kyrpides N.C."/>
            <person name="Woyke T."/>
        </authorList>
    </citation>
    <scope>NUCLEOTIDE SEQUENCE</scope>
    <source>
        <strain evidence="1">GVMAG-S-3300013006-158</strain>
    </source>
</reference>
<protein>
    <submittedName>
        <fullName evidence="1">Uncharacterized protein</fullName>
    </submittedName>
</protein>
<name>A0A6C0KQ73_9ZZZZ</name>
<accession>A0A6C0KQ73</accession>
<sequence>MASMASIASKAPPKILNLTTPIVRNQRTLVWLHKQNCDVHWSKWDNIVSSISAYDYWSKYDTKIVGMIVIDVPSKPEDIDRFLERLYEISKVIPMVLLSQKVLSLKSEEYWTENFDNLVNVSSMIDIYPFLEVTWNGSVEDAIACFAMLCRYNRIVDCSFSKNRSKIIGNNMTYAQHIQPNQTWLFTQFFQHKKKNRSKEIKDCLMKNCASPFVDKIVLLNEKDESSEWKHFPGSEKVQQVIMGQRLSYSHFLQYVHDYVPENVYTILCNADIYIEDSIRELYKVDMKNKMIALLRWDVDLSGHATLFGPRADSQDTWIFLSDSIKSRKWDYSKFNFCLGHPGCDNVFAGQILRNYFVISNPALTFRTFHLHNTNIRNYNEKDVIPSDVYVNIVPSNIIDTKQQKESEHILTTIQHDMVPFDIKSSSMSNEITYCTMLEKAGRYNWEPSTQNFYFEAGIPVYSWKKAGVTSNGLVYDLYTIYKGRQSENPLYNFWMSSCAEIFTPLQSRRKMIAVPFKDCSVFKHPDTYLLNYISKVKRILTVCPDASFWLPKEFENSLRHFHWEFASLSPVEFDEYTATWADEVVGLLPGPESLELGKEDIETLRQMLPIWKADPSPRVCAFIVDNVITEAFIKKSIIPTLCDHSADWVIRYIPESDVGSYSALQSVSLCVFIGSEQSAYKWSRLWALPKECCVVEFQQELQVYGEFQHMAHVAELKSWVLLLSKGSVEDVQDQVATQFKKWMKKNEGELFV</sequence>
<evidence type="ECO:0000313" key="1">
    <source>
        <dbReference type="EMBL" id="QHU18877.1"/>
    </source>
</evidence>
<organism evidence="1">
    <name type="scientific">viral metagenome</name>
    <dbReference type="NCBI Taxonomy" id="1070528"/>
    <lineage>
        <taxon>unclassified sequences</taxon>
        <taxon>metagenomes</taxon>
        <taxon>organismal metagenomes</taxon>
    </lineage>
</organism>